<dbReference type="EMBL" id="JAAAXX010000002">
    <property type="protein sequence ID" value="KAF2390284.1"/>
    <property type="molecule type" value="Genomic_DNA"/>
</dbReference>
<dbReference type="AlphaFoldDB" id="A0A6L5BT69"/>
<accession>A0A6L5BT69</accession>
<evidence type="ECO:0000256" key="1">
    <source>
        <dbReference type="SAM" id="SignalP"/>
    </source>
</evidence>
<evidence type="ECO:0000313" key="2">
    <source>
        <dbReference type="EMBL" id="KAF2390284.1"/>
    </source>
</evidence>
<feature type="chain" id="PRO_5027049432" evidence="1">
    <location>
        <begin position="26"/>
        <end position="250"/>
    </location>
</feature>
<evidence type="ECO:0000313" key="3">
    <source>
        <dbReference type="Proteomes" id="UP000475265"/>
    </source>
</evidence>
<sequence length="250" mass="27810">MLTVAQASRLFCAITFTVVMTPALADWDWDETPEYAWKTYLSDCQRLQQAVTNVQNGSHTAKDVTPSIESSLRTLTVHRKNLAQTSHSSPDYARCESIIPQAKEIAAKGNAENDEALDQHFRQAQTEHLNSPEYKRARSMGFSDVGEIGALDQHAELDGEANLKTLMIKVDAGCGRYFRAAQYVKPYVIYTAHRSDGRCAVHKRVAVLGGAMVERGDEIDEDGIYQYVGWKTLNGADGFPIEIRVVKALK</sequence>
<protein>
    <submittedName>
        <fullName evidence="2">Uncharacterized protein</fullName>
    </submittedName>
</protein>
<name>A0A6L5BT69_9PSED</name>
<feature type="signal peptide" evidence="1">
    <location>
        <begin position="1"/>
        <end position="25"/>
    </location>
</feature>
<dbReference type="RefSeq" id="WP_163912210.1">
    <property type="nucleotide sequence ID" value="NZ_JAAAXX010000002.1"/>
</dbReference>
<reference evidence="2 3" key="1">
    <citation type="submission" date="2019-12" db="EMBL/GenBank/DDBJ databases">
        <title>Endophytic bacteria associated with Panax ginseng seedlings.</title>
        <authorList>
            <person name="Park J.M."/>
            <person name="Shin R."/>
            <person name="Jo S.H."/>
        </authorList>
    </citation>
    <scope>NUCLEOTIDE SEQUENCE [LARGE SCALE GENOMIC DNA]</scope>
    <source>
        <strain evidence="2 3">PgKB32</strain>
    </source>
</reference>
<keyword evidence="1" id="KW-0732">Signal</keyword>
<dbReference type="Proteomes" id="UP000475265">
    <property type="component" value="Unassembled WGS sequence"/>
</dbReference>
<gene>
    <name evidence="2" type="ORF">FX983_04744</name>
</gene>
<organism evidence="2 3">
    <name type="scientific">Pseudomonas frederiksbergensis</name>
    <dbReference type="NCBI Taxonomy" id="104087"/>
    <lineage>
        <taxon>Bacteria</taxon>
        <taxon>Pseudomonadati</taxon>
        <taxon>Pseudomonadota</taxon>
        <taxon>Gammaproteobacteria</taxon>
        <taxon>Pseudomonadales</taxon>
        <taxon>Pseudomonadaceae</taxon>
        <taxon>Pseudomonas</taxon>
    </lineage>
</organism>
<comment type="caution">
    <text evidence="2">The sequence shown here is derived from an EMBL/GenBank/DDBJ whole genome shotgun (WGS) entry which is preliminary data.</text>
</comment>
<proteinExistence type="predicted"/>